<name>A0A1M2VYH7_TRAPU</name>
<gene>
    <name evidence="2" type="ORF">TRAPUB_10787</name>
</gene>
<proteinExistence type="predicted"/>
<feature type="compositionally biased region" description="Basic and acidic residues" evidence="1">
    <location>
        <begin position="77"/>
        <end position="87"/>
    </location>
</feature>
<accession>A0A1M2VYH7</accession>
<feature type="region of interest" description="Disordered" evidence="1">
    <location>
        <begin position="1"/>
        <end position="89"/>
    </location>
</feature>
<protein>
    <submittedName>
        <fullName evidence="2">Uncharacterized protein</fullName>
    </submittedName>
</protein>
<comment type="caution">
    <text evidence="2">The sequence shown here is derived from an EMBL/GenBank/DDBJ whole genome shotgun (WGS) entry which is preliminary data.</text>
</comment>
<evidence type="ECO:0000256" key="1">
    <source>
        <dbReference type="SAM" id="MobiDB-lite"/>
    </source>
</evidence>
<dbReference type="STRING" id="154538.A0A1M2VYH7"/>
<keyword evidence="3" id="KW-1185">Reference proteome</keyword>
<dbReference type="Proteomes" id="UP000184267">
    <property type="component" value="Unassembled WGS sequence"/>
</dbReference>
<reference evidence="2 3" key="1">
    <citation type="submission" date="2016-10" db="EMBL/GenBank/DDBJ databases">
        <title>Genome sequence of the basidiomycete white-rot fungus Trametes pubescens.</title>
        <authorList>
            <person name="Makela M.R."/>
            <person name="Granchi Z."/>
            <person name="Peng M."/>
            <person name="De Vries R.P."/>
            <person name="Grigoriev I."/>
            <person name="Riley R."/>
            <person name="Hilden K."/>
        </authorList>
    </citation>
    <scope>NUCLEOTIDE SEQUENCE [LARGE SCALE GENOMIC DNA]</scope>
    <source>
        <strain evidence="2 3">FBCC735</strain>
    </source>
</reference>
<evidence type="ECO:0000313" key="2">
    <source>
        <dbReference type="EMBL" id="OJT12664.1"/>
    </source>
</evidence>
<dbReference type="AlphaFoldDB" id="A0A1M2VYH7"/>
<organism evidence="2 3">
    <name type="scientific">Trametes pubescens</name>
    <name type="common">White-rot fungus</name>
    <dbReference type="NCBI Taxonomy" id="154538"/>
    <lineage>
        <taxon>Eukaryota</taxon>
        <taxon>Fungi</taxon>
        <taxon>Dikarya</taxon>
        <taxon>Basidiomycota</taxon>
        <taxon>Agaricomycotina</taxon>
        <taxon>Agaricomycetes</taxon>
        <taxon>Polyporales</taxon>
        <taxon>Polyporaceae</taxon>
        <taxon>Trametes</taxon>
    </lineage>
</organism>
<sequence length="199" mass="22827">MDLSHHGSDPTPNAPSDRPLPPLTPPGVGYARIPAAHQITPPWQAHNDGSEEINLPTRQPTPSDRSVPEAGALPDVRALKPKREMRPFRSGSQDGYTLWWMSKTSSGLSHPPQNLKLRPGDLYLHHNQSSGDYQYWLWTTANKWEVATQGQSHPTYEDRYLWFRSELHPSWITRHTYSTYKGKKRRDEVERAEEELRAT</sequence>
<dbReference type="OrthoDB" id="2803716at2759"/>
<dbReference type="EMBL" id="MNAD01000461">
    <property type="protein sequence ID" value="OJT12664.1"/>
    <property type="molecule type" value="Genomic_DNA"/>
</dbReference>
<evidence type="ECO:0000313" key="3">
    <source>
        <dbReference type="Proteomes" id="UP000184267"/>
    </source>
</evidence>